<dbReference type="InterPro" id="IPR036365">
    <property type="entry name" value="PGBD-like_sf"/>
</dbReference>
<dbReference type="InterPro" id="IPR002477">
    <property type="entry name" value="Peptidoglycan-bd-like"/>
</dbReference>
<dbReference type="Gene3D" id="1.10.101.10">
    <property type="entry name" value="PGBD-like superfamily/PGBD"/>
    <property type="match status" value="1"/>
</dbReference>
<dbReference type="InterPro" id="IPR007921">
    <property type="entry name" value="CHAP_dom"/>
</dbReference>
<keyword evidence="4" id="KW-1185">Reference proteome</keyword>
<dbReference type="Proteomes" id="UP000030700">
    <property type="component" value="Unassembled WGS sequence"/>
</dbReference>
<dbReference type="EMBL" id="DF820460">
    <property type="protein sequence ID" value="GAK53770.1"/>
    <property type="molecule type" value="Genomic_DNA"/>
</dbReference>
<feature type="domain" description="Peptidase C51" evidence="2">
    <location>
        <begin position="129"/>
        <end position="224"/>
    </location>
</feature>
<dbReference type="AlphaFoldDB" id="A0A081BQT9"/>
<organism evidence="3">
    <name type="scientific">Candidatus Moduliflexus flocculans</name>
    <dbReference type="NCBI Taxonomy" id="1499966"/>
    <lineage>
        <taxon>Bacteria</taxon>
        <taxon>Candidatus Moduliflexota</taxon>
        <taxon>Candidatus Moduliflexia</taxon>
        <taxon>Candidatus Moduliflexales</taxon>
        <taxon>Candidatus Moduliflexaceae</taxon>
    </lineage>
</organism>
<evidence type="ECO:0000313" key="4">
    <source>
        <dbReference type="Proteomes" id="UP000030700"/>
    </source>
</evidence>
<evidence type="ECO:0000259" key="1">
    <source>
        <dbReference type="Pfam" id="PF01471"/>
    </source>
</evidence>
<sequence length="277" mass="30799">MNTLRSGDTGDEVKELQRMLQEQGFFKGEIDGKFLAEVKKAVIYFQETHVGSNGEFLDVDGIVGQGTWWALRNPVGEAQKSYLTGSIPAGLTPLRVKQLEIALREHQLGVHEEPNGSNSGGGVEKYGNKKNPWCCYFWSWCNKQCFGSYSLKAQYGLNSAAWKKAQELSMARLKGEYLPIPGDAFMMFYRDDKGKLTNVGHIGFVLRVEVKDGKAVAINTIEGNASNRVKLGKRHLADASIVGFINNFPPDEQPTNWETGLIRATTMDNDSTRSVKK</sequence>
<dbReference type="HOGENOM" id="CLU_091309_0_0_0"/>
<dbReference type="Pfam" id="PF05257">
    <property type="entry name" value="CHAP"/>
    <property type="match status" value="1"/>
</dbReference>
<gene>
    <name evidence="3" type="ORF">U14_05044</name>
</gene>
<proteinExistence type="predicted"/>
<name>A0A081BQT9_9BACT</name>
<dbReference type="SUPFAM" id="SSF47090">
    <property type="entry name" value="PGBD-like"/>
    <property type="match status" value="1"/>
</dbReference>
<evidence type="ECO:0000259" key="2">
    <source>
        <dbReference type="Pfam" id="PF05257"/>
    </source>
</evidence>
<dbReference type="STRING" id="1499966.U14_05044"/>
<protein>
    <submittedName>
        <fullName evidence="3">CHAP domain protein</fullName>
    </submittedName>
</protein>
<dbReference type="Pfam" id="PF01471">
    <property type="entry name" value="PG_binding_1"/>
    <property type="match status" value="1"/>
</dbReference>
<accession>A0A081BQT9</accession>
<evidence type="ECO:0000313" key="3">
    <source>
        <dbReference type="EMBL" id="GAK53770.1"/>
    </source>
</evidence>
<dbReference type="InterPro" id="IPR036366">
    <property type="entry name" value="PGBDSf"/>
</dbReference>
<feature type="domain" description="Peptidoglycan binding-like" evidence="1">
    <location>
        <begin position="9"/>
        <end position="71"/>
    </location>
</feature>
<reference evidence="3" key="1">
    <citation type="journal article" date="2015" name="PeerJ">
        <title>First genomic representation of candidate bacterial phylum KSB3 points to enhanced environmental sensing as a trigger of wastewater bulking.</title>
        <authorList>
            <person name="Sekiguchi Y."/>
            <person name="Ohashi A."/>
            <person name="Parks D.H."/>
            <person name="Yamauchi T."/>
            <person name="Tyson G.W."/>
            <person name="Hugenholtz P."/>
        </authorList>
    </citation>
    <scope>NUCLEOTIDE SEQUENCE [LARGE SCALE GENOMIC DNA]</scope>
</reference>